<dbReference type="AlphaFoldDB" id="A0A8H4NUA4"/>
<dbReference type="EMBL" id="JAADJG010000509">
    <property type="protein sequence ID" value="KAF4445608.1"/>
    <property type="molecule type" value="Genomic_DNA"/>
</dbReference>
<dbReference type="Proteomes" id="UP000605986">
    <property type="component" value="Unassembled WGS sequence"/>
</dbReference>
<gene>
    <name evidence="3" type="ORF">F53441_10672</name>
</gene>
<proteinExistence type="predicted"/>
<evidence type="ECO:0000256" key="1">
    <source>
        <dbReference type="SAM" id="MobiDB-lite"/>
    </source>
</evidence>
<sequence length="292" mass="31247">MKVFLIAAMALVTSSFAAPATEKTPVKRESHLSSLNADGTPSFKVFTDSLGGGDKEGQKATTNVKVKRTPANPKKKTPKKSSSKSSVRSSSKNKKKYKKLNLKRLLLSSSKGFKNGQDLIDSLDSLDAQVTTHGNNINATLLRVQAGDQSKNSAASDVLKEIVQIRAAVSGALTRLSTTKNLKLTSDQRAEVADLLEDLVQDILDIVNDLLETLGVKANLMASLNPLMNMLSNLLGGMAATDSKLTAELRDRLKDIIKAQINSDGTGGFDALGVALRIHFCVSMGLLRLVLV</sequence>
<reference evidence="3" key="1">
    <citation type="submission" date="2020-01" db="EMBL/GenBank/DDBJ databases">
        <title>Identification and distribution of gene clusters putatively required for synthesis of sphingolipid metabolism inhibitors in phylogenetically diverse species of the filamentous fungus Fusarium.</title>
        <authorList>
            <person name="Kim H.-S."/>
            <person name="Busman M."/>
            <person name="Brown D.W."/>
            <person name="Divon H."/>
            <person name="Uhlig S."/>
            <person name="Proctor R.H."/>
        </authorList>
    </citation>
    <scope>NUCLEOTIDE SEQUENCE</scope>
    <source>
        <strain evidence="3">NRRL 53441</strain>
    </source>
</reference>
<accession>A0A8H4NUA4</accession>
<keyword evidence="4" id="KW-1185">Reference proteome</keyword>
<feature type="compositionally biased region" description="Basic residues" evidence="1">
    <location>
        <begin position="65"/>
        <end position="82"/>
    </location>
</feature>
<keyword evidence="2" id="KW-0732">Signal</keyword>
<feature type="signal peptide" evidence="2">
    <location>
        <begin position="1"/>
        <end position="17"/>
    </location>
</feature>
<organism evidence="3 4">
    <name type="scientific">Fusarium austroafricanum</name>
    <dbReference type="NCBI Taxonomy" id="2364996"/>
    <lineage>
        <taxon>Eukaryota</taxon>
        <taxon>Fungi</taxon>
        <taxon>Dikarya</taxon>
        <taxon>Ascomycota</taxon>
        <taxon>Pezizomycotina</taxon>
        <taxon>Sordariomycetes</taxon>
        <taxon>Hypocreomycetidae</taxon>
        <taxon>Hypocreales</taxon>
        <taxon>Nectriaceae</taxon>
        <taxon>Fusarium</taxon>
        <taxon>Fusarium concolor species complex</taxon>
    </lineage>
</organism>
<comment type="caution">
    <text evidence="3">The sequence shown here is derived from an EMBL/GenBank/DDBJ whole genome shotgun (WGS) entry which is preliminary data.</text>
</comment>
<evidence type="ECO:0000313" key="4">
    <source>
        <dbReference type="Proteomes" id="UP000605986"/>
    </source>
</evidence>
<feature type="region of interest" description="Disordered" evidence="1">
    <location>
        <begin position="46"/>
        <end position="96"/>
    </location>
</feature>
<evidence type="ECO:0000313" key="3">
    <source>
        <dbReference type="EMBL" id="KAF4445608.1"/>
    </source>
</evidence>
<name>A0A8H4NUA4_9HYPO</name>
<feature type="chain" id="PRO_5034487099" evidence="2">
    <location>
        <begin position="18"/>
        <end position="292"/>
    </location>
</feature>
<dbReference type="OrthoDB" id="5100293at2759"/>
<evidence type="ECO:0000256" key="2">
    <source>
        <dbReference type="SAM" id="SignalP"/>
    </source>
</evidence>
<protein>
    <submittedName>
        <fullName evidence="3">Uncharacterized protein</fullName>
    </submittedName>
</protein>